<evidence type="ECO:0000256" key="6">
    <source>
        <dbReference type="ARBA" id="ARBA00023237"/>
    </source>
</evidence>
<name>A0A6I4NKM5_9FLAO</name>
<keyword evidence="6" id="KW-0998">Cell outer membrane</keyword>
<comment type="caution">
    <text evidence="9">The sequence shown here is derived from an EMBL/GenBank/DDBJ whole genome shotgun (WGS) entry which is preliminary data.</text>
</comment>
<dbReference type="Gene3D" id="2.40.170.20">
    <property type="entry name" value="TonB-dependent receptor, beta-barrel domain"/>
    <property type="match status" value="1"/>
</dbReference>
<sequence length="1065" mass="117285">MKRILTLLIVVFSLTVTMGQTTTSSIKGIVKSSSGELLPGATILAIHTPTGSKYSSLSNEDGRFSILNMRIGGPYKITVTFVGFQNQEYNDIYLDLGKVFNLDVLLADESQALEEVKVVSKNKVFQSGRTGAETTIGRRELTALPTISRSAEDFTRLDPTASGGSFGGRNNKYNNYSLNGAVFNNPFGLDAATPGGQTGAQPISLDAIEQIQVATAPYDVTLSGFTGASVNAVTKSGTNEFHGTAYAFFRNEDMTGSKIKGEKIFVPSLEQTQAGFSLGAPIIKDKLFIFGNFEIDQRSDLGSNFVANNGDGVTGINESRVLESDLIAVSNALMNLKDANGNNFNYNPGAYQGFKHESNSNKGIVKLDWNINDNHKLAVIYNFLNASKDKPAHPTALGFRGPNAAILQFQNSGYQINNKLDSFLVELNSKFSESVSNKLQAGYTHFDDYRIPFSTPAPVINIQDGSGTNYIIAGHEPFSINNTLDQKVFQFTDNLTYTVGKHVFTFGTSFEKFEFKNSFNLGGYDNFGNPNGYAGTFFTPYFTVQDFLTDAARPYATSIIAQNMQYAIDTNNAKGKFAVGADGGWKLSELNVGQLAFYAQDDMSLTDNFKLSIGLRIDKPLYFNTADLIQKYIDTDNGATRDNGIDYFDPETGEATPLISTDLPSDRLLWSPRVGFNWDVKGDATSQLRGGSGIFTGRIPFVWLGNQVSGADDSFFQIMDPDYKWPQVWRTSLGYDHRFESNYILTLDVSYNKDINGVHVQNWGLKAPTGTLAGPDNRPIYTADDKGANNAYVMTNSDKGSAFNASVKVQKTFENGLYASLAYNYLKSQDVNSIEAEITGDAFAFNPALGNVNNAVLSNSKYGDNHRFIGVASKKWKYGKDKWATTVSTFFEYAQGGRFNYIYGGDINNDGSGNNDLLYVPTTAEIGQMTFSGAGQGEAFDKFIEQDKYLRDRRGEYVERYGAVAPWRGKWDLKLLQDYNFKVSSASEKKNTIQFSIDVLNIGNLLNSDWGIVQVNTTNQPIGVSVDPVTNVPTYTFTNTQTRTFNYDASLVSRWQAQFGIRYIF</sequence>
<comment type="subcellular location">
    <subcellularLocation>
        <location evidence="1">Cell outer membrane</location>
        <topology evidence="1">Multi-pass membrane protein</topology>
    </subcellularLocation>
</comment>
<dbReference type="GO" id="GO:0009279">
    <property type="term" value="C:cell outer membrane"/>
    <property type="evidence" value="ECO:0007669"/>
    <property type="project" value="UniProtKB-SubCell"/>
</dbReference>
<keyword evidence="7" id="KW-0732">Signal</keyword>
<dbReference type="SUPFAM" id="SSF56935">
    <property type="entry name" value="Porins"/>
    <property type="match status" value="1"/>
</dbReference>
<gene>
    <name evidence="9" type="ORF">GON26_11770</name>
</gene>
<keyword evidence="9" id="KW-0675">Receptor</keyword>
<dbReference type="EMBL" id="WSTB01000005">
    <property type="protein sequence ID" value="MWB95046.1"/>
    <property type="molecule type" value="Genomic_DNA"/>
</dbReference>
<evidence type="ECO:0000256" key="7">
    <source>
        <dbReference type="SAM" id="SignalP"/>
    </source>
</evidence>
<feature type="chain" id="PRO_5026075020" evidence="7">
    <location>
        <begin position="19"/>
        <end position="1065"/>
    </location>
</feature>
<evidence type="ECO:0000313" key="9">
    <source>
        <dbReference type="EMBL" id="MWB95046.1"/>
    </source>
</evidence>
<keyword evidence="4" id="KW-0812">Transmembrane</keyword>
<dbReference type="InterPro" id="IPR039426">
    <property type="entry name" value="TonB-dep_rcpt-like"/>
</dbReference>
<dbReference type="InterPro" id="IPR008969">
    <property type="entry name" value="CarboxyPept-like_regulatory"/>
</dbReference>
<dbReference type="InterPro" id="IPR036942">
    <property type="entry name" value="Beta-barrel_TonB_sf"/>
</dbReference>
<dbReference type="Pfam" id="PF13620">
    <property type="entry name" value="CarboxypepD_reg"/>
    <property type="match status" value="1"/>
</dbReference>
<dbReference type="RefSeq" id="WP_160374971.1">
    <property type="nucleotide sequence ID" value="NZ_WSTB01000005.1"/>
</dbReference>
<dbReference type="Gene3D" id="2.60.40.1120">
    <property type="entry name" value="Carboxypeptidase-like, regulatory domain"/>
    <property type="match status" value="1"/>
</dbReference>
<dbReference type="PANTHER" id="PTHR30069:SF46">
    <property type="entry name" value="OAR PROTEIN"/>
    <property type="match status" value="1"/>
</dbReference>
<evidence type="ECO:0000256" key="3">
    <source>
        <dbReference type="ARBA" id="ARBA00022452"/>
    </source>
</evidence>
<keyword evidence="3" id="KW-1134">Transmembrane beta strand</keyword>
<evidence type="ECO:0000256" key="5">
    <source>
        <dbReference type="ARBA" id="ARBA00023136"/>
    </source>
</evidence>
<dbReference type="SUPFAM" id="SSF49464">
    <property type="entry name" value="Carboxypeptidase regulatory domain-like"/>
    <property type="match status" value="1"/>
</dbReference>
<keyword evidence="2" id="KW-0813">Transport</keyword>
<dbReference type="Pfam" id="PF25183">
    <property type="entry name" value="OMP_b-brl_4"/>
    <property type="match status" value="1"/>
</dbReference>
<organism evidence="9 10">
    <name type="scientific">Flavobacterium hydrocarbonoxydans</name>
    <dbReference type="NCBI Taxonomy" id="2683249"/>
    <lineage>
        <taxon>Bacteria</taxon>
        <taxon>Pseudomonadati</taxon>
        <taxon>Bacteroidota</taxon>
        <taxon>Flavobacteriia</taxon>
        <taxon>Flavobacteriales</taxon>
        <taxon>Flavobacteriaceae</taxon>
        <taxon>Flavobacterium</taxon>
    </lineage>
</organism>
<dbReference type="InterPro" id="IPR057601">
    <property type="entry name" value="Oar-like_b-barrel"/>
</dbReference>
<keyword evidence="5" id="KW-0472">Membrane</keyword>
<evidence type="ECO:0000313" key="10">
    <source>
        <dbReference type="Proteomes" id="UP000471501"/>
    </source>
</evidence>
<evidence type="ECO:0000256" key="2">
    <source>
        <dbReference type="ARBA" id="ARBA00022448"/>
    </source>
</evidence>
<accession>A0A6I4NKM5</accession>
<evidence type="ECO:0000259" key="8">
    <source>
        <dbReference type="Pfam" id="PF25183"/>
    </source>
</evidence>
<proteinExistence type="predicted"/>
<dbReference type="GO" id="GO:0044718">
    <property type="term" value="P:siderophore transmembrane transport"/>
    <property type="evidence" value="ECO:0007669"/>
    <property type="project" value="TreeGrafter"/>
</dbReference>
<evidence type="ECO:0000256" key="1">
    <source>
        <dbReference type="ARBA" id="ARBA00004571"/>
    </source>
</evidence>
<feature type="signal peptide" evidence="7">
    <location>
        <begin position="1"/>
        <end position="18"/>
    </location>
</feature>
<evidence type="ECO:0000256" key="4">
    <source>
        <dbReference type="ARBA" id="ARBA00022692"/>
    </source>
</evidence>
<protein>
    <submittedName>
        <fullName evidence="9">TonB-dependent receptor</fullName>
    </submittedName>
</protein>
<keyword evidence="10" id="KW-1185">Reference proteome</keyword>
<dbReference type="Proteomes" id="UP000471501">
    <property type="component" value="Unassembled WGS sequence"/>
</dbReference>
<dbReference type="PANTHER" id="PTHR30069">
    <property type="entry name" value="TONB-DEPENDENT OUTER MEMBRANE RECEPTOR"/>
    <property type="match status" value="1"/>
</dbReference>
<feature type="domain" description="TonB-dependent transporter Oar-like beta-barrel" evidence="8">
    <location>
        <begin position="233"/>
        <end position="700"/>
    </location>
</feature>
<dbReference type="GO" id="GO:0015344">
    <property type="term" value="F:siderophore uptake transmembrane transporter activity"/>
    <property type="evidence" value="ECO:0007669"/>
    <property type="project" value="TreeGrafter"/>
</dbReference>
<reference evidence="9 10" key="1">
    <citation type="submission" date="2019-12" db="EMBL/GenBank/DDBJ databases">
        <authorList>
            <person name="Kim Y.S."/>
        </authorList>
    </citation>
    <scope>NUCLEOTIDE SEQUENCE [LARGE SCALE GENOMIC DNA]</scope>
    <source>
        <strain evidence="9 10">GA093</strain>
    </source>
</reference>
<dbReference type="AlphaFoldDB" id="A0A6I4NKM5"/>